<proteinExistence type="predicted"/>
<comment type="caution">
    <text evidence="1">The sequence shown here is derived from an EMBL/GenBank/DDBJ whole genome shotgun (WGS) entry which is preliminary data.</text>
</comment>
<evidence type="ECO:0000313" key="1">
    <source>
        <dbReference type="EMBL" id="MBT1703719.1"/>
    </source>
</evidence>
<protein>
    <submittedName>
        <fullName evidence="1">DUF3857 domain-containing protein</fullName>
    </submittedName>
</protein>
<evidence type="ECO:0000313" key="2">
    <source>
        <dbReference type="Proteomes" id="UP000772618"/>
    </source>
</evidence>
<sequence>MLKSVSIIAILYLSIIISNAQVTGFPQGRISVADLKMKIYPSDTSAVAVMLNEFGDARIENGNDFNLIFTYHVLLKILKTDGLEYANFEIPLRKNEQKKEALKSVQASSFNLDNSGSIQEVKLVAKNVFTEERNKYYDVKKFAVPGARVGSVIEIVYVLESPFLYNFRTWEFQSDIPKVQSEYWTTIPGNYRYHTTLKGFLNLEKNESELVRDCFSIGGGVADCAASKYAMSNIPAFEEEEYMTAKSNFLSSINYELEEIHYFDGRKNRITKEWKDVEEELRRDEDFGIQLRRGGNVVDKYVELSYGPTDEPLVKAQKIYELIKTKFTWNEVMGFHSEHGLKKAFETGSGNVGDINLTLIAALEHAGLDVEPMILSTRKNGLVIELFPVISDFNYVVAKLNIQDKVYLLDATDKLLSFGLLPERCLNGKGRVLGKKQSYWHEIKPQSKDRLISSTTLKLESDGKITGTFHLNHVGYDAVDKRKAIFAFGSHEAYIEKLQKNWHNVHIKKFDFKNLEDVNSSFSEKFEIEIEPDGTNSDHILFHPFMHNRWEKNPFKLANRLYPVDFGAPLEETFIITLEFPKEYEVVEIPKNIGLALPNSGGRLLMTTQMESNILTLSFSFQIAKTVYSAEEYQYLKELFNNVVQAQNSIVLLKLKNKFAEN</sequence>
<dbReference type="Proteomes" id="UP000772618">
    <property type="component" value="Unassembled WGS sequence"/>
</dbReference>
<keyword evidence="2" id="KW-1185">Reference proteome</keyword>
<gene>
    <name evidence="1" type="ORF">KK060_10535</name>
</gene>
<dbReference type="Gene3D" id="2.60.40.3140">
    <property type="match status" value="1"/>
</dbReference>
<name>A0ABS5VQJ0_9BACT</name>
<dbReference type="RefSeq" id="WP_254153681.1">
    <property type="nucleotide sequence ID" value="NZ_JAHESD010000019.1"/>
</dbReference>
<organism evidence="1 2">
    <name type="scientific">Chryseosolibacter indicus</name>
    <dbReference type="NCBI Taxonomy" id="2782351"/>
    <lineage>
        <taxon>Bacteria</taxon>
        <taxon>Pseudomonadati</taxon>
        <taxon>Bacteroidota</taxon>
        <taxon>Cytophagia</taxon>
        <taxon>Cytophagales</taxon>
        <taxon>Chryseotaleaceae</taxon>
        <taxon>Chryseosolibacter</taxon>
    </lineage>
</organism>
<reference evidence="1 2" key="1">
    <citation type="submission" date="2021-05" db="EMBL/GenBank/DDBJ databases">
        <title>A Polyphasic approach of four new species of the genus Ohtaekwangia: Ohtaekwangia histidinii sp. nov., Ohtaekwangia cretensis sp. nov., Ohtaekwangia indiensis sp. nov., Ohtaekwangia reichenbachii sp. nov. from diverse environment.</title>
        <authorList>
            <person name="Octaviana S."/>
        </authorList>
    </citation>
    <scope>NUCLEOTIDE SEQUENCE [LARGE SCALE GENOMIC DNA]</scope>
    <source>
        <strain evidence="1 2">PWU20</strain>
    </source>
</reference>
<dbReference type="EMBL" id="JAHESD010000019">
    <property type="protein sequence ID" value="MBT1703719.1"/>
    <property type="molecule type" value="Genomic_DNA"/>
</dbReference>
<accession>A0ABS5VQJ0</accession>
<dbReference type="Gene3D" id="2.60.120.1130">
    <property type="match status" value="1"/>
</dbReference>